<evidence type="ECO:0000259" key="2">
    <source>
        <dbReference type="PROSITE" id="PS51299"/>
    </source>
</evidence>
<feature type="region of interest" description="Disordered" evidence="1">
    <location>
        <begin position="30"/>
        <end position="81"/>
    </location>
</feature>
<reference evidence="3" key="1">
    <citation type="journal article" date="2020" name="Fungal Divers.">
        <title>Resolving the Mortierellaceae phylogeny through synthesis of multi-gene phylogenetics and phylogenomics.</title>
        <authorList>
            <person name="Vandepol N."/>
            <person name="Liber J."/>
            <person name="Desiro A."/>
            <person name="Na H."/>
            <person name="Kennedy M."/>
            <person name="Barry K."/>
            <person name="Grigoriev I.V."/>
            <person name="Miller A.N."/>
            <person name="O'Donnell K."/>
            <person name="Stajich J.E."/>
            <person name="Bonito G."/>
        </authorList>
    </citation>
    <scope>NUCLEOTIDE SEQUENCE</scope>
    <source>
        <strain evidence="3">MES-2147</strain>
    </source>
</reference>
<feature type="region of interest" description="Disordered" evidence="1">
    <location>
        <begin position="405"/>
        <end position="424"/>
    </location>
</feature>
<evidence type="ECO:0000313" key="4">
    <source>
        <dbReference type="Proteomes" id="UP000749646"/>
    </source>
</evidence>
<feature type="compositionally biased region" description="Low complexity" evidence="1">
    <location>
        <begin position="405"/>
        <end position="423"/>
    </location>
</feature>
<feature type="compositionally biased region" description="Polar residues" evidence="1">
    <location>
        <begin position="439"/>
        <end position="450"/>
    </location>
</feature>
<dbReference type="PROSITE" id="PS51299">
    <property type="entry name" value="HTH_APSES"/>
    <property type="match status" value="1"/>
</dbReference>
<feature type="compositionally biased region" description="Low complexity" evidence="1">
    <location>
        <begin position="110"/>
        <end position="129"/>
    </location>
</feature>
<feature type="compositionally biased region" description="Low complexity" evidence="1">
    <location>
        <begin position="451"/>
        <end position="466"/>
    </location>
</feature>
<evidence type="ECO:0000313" key="3">
    <source>
        <dbReference type="EMBL" id="KAF9979635.1"/>
    </source>
</evidence>
<feature type="non-terminal residue" evidence="3">
    <location>
        <position position="964"/>
    </location>
</feature>
<evidence type="ECO:0000256" key="1">
    <source>
        <dbReference type="SAM" id="MobiDB-lite"/>
    </source>
</evidence>
<dbReference type="Proteomes" id="UP000749646">
    <property type="component" value="Unassembled WGS sequence"/>
</dbReference>
<dbReference type="GO" id="GO:0003677">
    <property type="term" value="F:DNA binding"/>
    <property type="evidence" value="ECO:0007669"/>
    <property type="project" value="InterPro"/>
</dbReference>
<feature type="compositionally biased region" description="Polar residues" evidence="1">
    <location>
        <begin position="793"/>
        <end position="806"/>
    </location>
</feature>
<dbReference type="SUPFAM" id="SSF54616">
    <property type="entry name" value="DNA-binding domain of Mlu1-box binding protein MBP1"/>
    <property type="match status" value="2"/>
</dbReference>
<keyword evidence="4" id="KW-1185">Reference proteome</keyword>
<dbReference type="AlphaFoldDB" id="A0A9P6JI82"/>
<feature type="compositionally biased region" description="Polar residues" evidence="1">
    <location>
        <begin position="704"/>
        <end position="716"/>
    </location>
</feature>
<dbReference type="PANTHER" id="PTHR35711">
    <property type="entry name" value="EXPRESSED PROTEIN"/>
    <property type="match status" value="1"/>
</dbReference>
<dbReference type="EMBL" id="JAAAHW010004005">
    <property type="protein sequence ID" value="KAF9979635.1"/>
    <property type="molecule type" value="Genomic_DNA"/>
</dbReference>
<feature type="compositionally biased region" description="Acidic residues" evidence="1">
    <location>
        <begin position="504"/>
        <end position="521"/>
    </location>
</feature>
<dbReference type="Gene3D" id="3.10.260.10">
    <property type="entry name" value="Transcription regulator HTH, APSES-type DNA-binding domain"/>
    <property type="match status" value="2"/>
</dbReference>
<feature type="compositionally biased region" description="Acidic residues" evidence="1">
    <location>
        <begin position="62"/>
        <end position="81"/>
    </location>
</feature>
<feature type="compositionally biased region" description="Acidic residues" evidence="1">
    <location>
        <begin position="744"/>
        <end position="755"/>
    </location>
</feature>
<feature type="region of interest" description="Disordered" evidence="1">
    <location>
        <begin position="97"/>
        <end position="129"/>
    </location>
</feature>
<comment type="caution">
    <text evidence="3">The sequence shown here is derived from an EMBL/GenBank/DDBJ whole genome shotgun (WGS) entry which is preliminary data.</text>
</comment>
<dbReference type="InterPro" id="IPR003163">
    <property type="entry name" value="Tscrpt_reg_HTH_APSES-type"/>
</dbReference>
<dbReference type="InterPro" id="IPR036887">
    <property type="entry name" value="HTH_APSES_sf"/>
</dbReference>
<sequence length="964" mass="103605">MLQKSKGSIRKRKKVKNWTITNRSATVKRFKSKHSLMGSFKATTPTNIHPSKWRPANNQEYSDSDDGDDESIDEDDDLDDDDDVFKDDLVLMDLQMPDIEKDARLPTPRSLSKFSTPSPHSSSSNAGSAAAVAAGMHGLLNATKVLSFDSKKSPPHSGSQSTASIANTMVTGKSIGTVGTNESSDEDQDFSDYHEDMMRGDFEELEDDKKVEARKPVSKTCPQPVAVPIPAVRNAASSSSFTAGGTPVSPFSHLASTPTSNSFLLGLSPRSRKMSMSGLLMPPDSLLLSPRSSGIFDSDFGPHFPDYSQDISSPKDHQYTPLMELKNPESMPVSELDRLLSTSGGGSFFPSLSRKVPIPGWSNINAKHLGHTPHRQSNLRNAANGILQNAANSSLNASTSPYLGSSSGAFASTSPSTSASNGTRNTVATNLQVSKSLNGSVSAEKQQKGQSTASSSRSASTATTAAPILPVTTVTPPDSTRKGAQVLTPAGNEPKEDAEMQETQGEEQDDETESELEEDDVSLTKTHEDPSKTFVKLSEYAGLNVYETIMPGTDLKLMRVAGTGVTSNSNANGYNGAGQKKVTPSLNNEQHAGFVNAAMLRLAARTTIGDGQFDINQERTTLYIVLEGPAEIRGVWVGLERAKELCREYRLDLLPGIMQMLQDNPMESVNTGKSRRSSRASAEKKKALKQKMDNTLGSLKPEDANQQGSTASQVSIRKSHAADDDTTPFVNFEELEEKPKKVQDDDDDDDDDDVEMTMAAPQSPSTNQPVDDSTIVQTTSSSQLGVIGPVSAPDQSTTEGPVSQSGAREPEANQLWIPTMNPVVPSIHLTVIDNVALYTTKLVNPGSEYRLLRRADNGYVNATTLLLAGGVETEQERSIVLSLELGRVRVRKPGSQLFGTWIPLARARALAATCSLHHKLGPFLNDNLETYFPSPLPIPTHKVTPSVVTAAASALMNHQASTSA</sequence>
<organism evidence="3 4">
    <name type="scientific">Modicella reniformis</name>
    <dbReference type="NCBI Taxonomy" id="1440133"/>
    <lineage>
        <taxon>Eukaryota</taxon>
        <taxon>Fungi</taxon>
        <taxon>Fungi incertae sedis</taxon>
        <taxon>Mucoromycota</taxon>
        <taxon>Mortierellomycotina</taxon>
        <taxon>Mortierellomycetes</taxon>
        <taxon>Mortierellales</taxon>
        <taxon>Mortierellaceae</taxon>
        <taxon>Modicella</taxon>
    </lineage>
</organism>
<feature type="region of interest" description="Disordered" evidence="1">
    <location>
        <begin position="148"/>
        <end position="167"/>
    </location>
</feature>
<accession>A0A9P6JI82</accession>
<feature type="region of interest" description="Disordered" evidence="1">
    <location>
        <begin position="439"/>
        <end position="527"/>
    </location>
</feature>
<feature type="compositionally biased region" description="Polar residues" evidence="1">
    <location>
        <begin position="156"/>
        <end position="167"/>
    </location>
</feature>
<feature type="region of interest" description="Disordered" evidence="1">
    <location>
        <begin position="667"/>
        <end position="809"/>
    </location>
</feature>
<feature type="compositionally biased region" description="Polar residues" evidence="1">
    <location>
        <begin position="760"/>
        <end position="784"/>
    </location>
</feature>
<gene>
    <name evidence="3" type="ORF">BGZ65_006240</name>
</gene>
<dbReference type="PANTHER" id="PTHR35711:SF1">
    <property type="entry name" value="ECTODERMAL, ISOFORM F"/>
    <property type="match status" value="1"/>
</dbReference>
<feature type="domain" description="HTH APSES-type" evidence="2">
    <location>
        <begin position="827"/>
        <end position="935"/>
    </location>
</feature>
<name>A0A9P6JI82_9FUNG</name>
<protein>
    <recommendedName>
        <fullName evidence="2">HTH APSES-type domain-containing protein</fullName>
    </recommendedName>
</protein>
<dbReference type="OrthoDB" id="5597783at2759"/>
<proteinExistence type="predicted"/>